<reference evidence="4 5" key="1">
    <citation type="submission" date="2019-03" db="EMBL/GenBank/DDBJ databases">
        <title>Genomic Encyclopedia of Type Strains, Phase III (KMG-III): the genomes of soil and plant-associated and newly described type strains.</title>
        <authorList>
            <person name="Whitman W."/>
        </authorList>
    </citation>
    <scope>NUCLEOTIDE SEQUENCE [LARGE SCALE GENOMIC DNA]</scope>
    <source>
        <strain evidence="4 5">CGMCC 1.7660</strain>
    </source>
</reference>
<evidence type="ECO:0000313" key="5">
    <source>
        <dbReference type="Proteomes" id="UP000295783"/>
    </source>
</evidence>
<sequence>MSDGQQNHQPRIMAVVNQKGGVGKTTTAVNLATALAACGKKVLIIDLDPQGNASTGLGLEAAQRETGAYEVLIDGASLKDATQPTIVPNMWIVPTTPDLAGAEIELIDLDRREYRLKDALAADPLLYDFVLIDCPPSLSLLTLNAMVAADCVLVPLQCEFYALEGLSQLIKTVERVRQNLNPVLEIQGVVLTMYDKRSSLNEQVAADVRAYFGDKVYETAIPRNVRIAEAPSYGKPALLYDIRCAGSQAYIHLASELLRREQGQAGKSLKVA</sequence>
<evidence type="ECO:0000259" key="3">
    <source>
        <dbReference type="Pfam" id="PF13614"/>
    </source>
</evidence>
<proteinExistence type="predicted"/>
<dbReference type="CDD" id="cd02042">
    <property type="entry name" value="ParAB_family"/>
    <property type="match status" value="1"/>
</dbReference>
<dbReference type="PANTHER" id="PTHR13696:SF52">
    <property type="entry name" value="PARA FAMILY PROTEIN CT_582"/>
    <property type="match status" value="1"/>
</dbReference>
<dbReference type="Pfam" id="PF13614">
    <property type="entry name" value="AAA_31"/>
    <property type="match status" value="1"/>
</dbReference>
<dbReference type="AlphaFoldDB" id="A0A4V3DEL6"/>
<protein>
    <recommendedName>
        <fullName evidence="2">Chromosome partitioning protein ParA</fullName>
    </recommendedName>
</protein>
<evidence type="ECO:0000313" key="4">
    <source>
        <dbReference type="EMBL" id="TDQ81968.1"/>
    </source>
</evidence>
<dbReference type="Gene3D" id="3.40.50.300">
    <property type="entry name" value="P-loop containing nucleotide triphosphate hydrolases"/>
    <property type="match status" value="1"/>
</dbReference>
<evidence type="ECO:0000256" key="2">
    <source>
        <dbReference type="ARBA" id="ARBA00074747"/>
    </source>
</evidence>
<evidence type="ECO:0000256" key="1">
    <source>
        <dbReference type="ARBA" id="ARBA00057242"/>
    </source>
</evidence>
<dbReference type="InterPro" id="IPR027417">
    <property type="entry name" value="P-loop_NTPase"/>
</dbReference>
<organism evidence="4 5">
    <name type="scientific">Dongia mobilis</name>
    <dbReference type="NCBI Taxonomy" id="578943"/>
    <lineage>
        <taxon>Bacteria</taxon>
        <taxon>Pseudomonadati</taxon>
        <taxon>Pseudomonadota</taxon>
        <taxon>Alphaproteobacteria</taxon>
        <taxon>Rhodospirillales</taxon>
        <taxon>Dongiaceae</taxon>
        <taxon>Dongia</taxon>
    </lineage>
</organism>
<dbReference type="PANTHER" id="PTHR13696">
    <property type="entry name" value="P-LOOP CONTAINING NUCLEOSIDE TRIPHOSPHATE HYDROLASE"/>
    <property type="match status" value="1"/>
</dbReference>
<dbReference type="SUPFAM" id="SSF52540">
    <property type="entry name" value="P-loop containing nucleoside triphosphate hydrolases"/>
    <property type="match status" value="1"/>
</dbReference>
<feature type="domain" description="AAA" evidence="3">
    <location>
        <begin position="11"/>
        <end position="186"/>
    </location>
</feature>
<gene>
    <name evidence="4" type="ORF">A8950_1788</name>
</gene>
<dbReference type="InterPro" id="IPR050678">
    <property type="entry name" value="DNA_Partitioning_ATPase"/>
</dbReference>
<dbReference type="EMBL" id="SNYW01000008">
    <property type="protein sequence ID" value="TDQ81968.1"/>
    <property type="molecule type" value="Genomic_DNA"/>
</dbReference>
<dbReference type="Proteomes" id="UP000295783">
    <property type="component" value="Unassembled WGS sequence"/>
</dbReference>
<name>A0A4V3DEL6_9PROT</name>
<comment type="function">
    <text evidence="1">Involved in chromosome partition. Localize to both poles of the predivisional cell following completion of DNA replication.</text>
</comment>
<keyword evidence="5" id="KW-1185">Reference proteome</keyword>
<accession>A0A4V3DEL6</accession>
<dbReference type="FunFam" id="3.40.50.300:FF:000285">
    <property type="entry name" value="Sporulation initiation inhibitor Soj"/>
    <property type="match status" value="1"/>
</dbReference>
<comment type="caution">
    <text evidence="4">The sequence shown here is derived from an EMBL/GenBank/DDBJ whole genome shotgun (WGS) entry which is preliminary data.</text>
</comment>
<dbReference type="InterPro" id="IPR025669">
    <property type="entry name" value="AAA_dom"/>
</dbReference>